<comment type="caution">
    <text evidence="6">The sequence shown here is derived from an EMBL/GenBank/DDBJ whole genome shotgun (WGS) entry which is preliminary data.</text>
</comment>
<keyword evidence="1 3" id="KW-0853">WD repeat</keyword>
<dbReference type="InterPro" id="IPR020472">
    <property type="entry name" value="WD40_PAC1"/>
</dbReference>
<dbReference type="Pfam" id="PF12763">
    <property type="entry name" value="EH"/>
    <property type="match status" value="1"/>
</dbReference>
<dbReference type="OrthoDB" id="1068471at2759"/>
<feature type="repeat" description="WD" evidence="3">
    <location>
        <begin position="217"/>
        <end position="258"/>
    </location>
</feature>
<dbReference type="InterPro" id="IPR011992">
    <property type="entry name" value="EF-hand-dom_pair"/>
</dbReference>
<dbReference type="PROSITE" id="PS50031">
    <property type="entry name" value="EH"/>
    <property type="match status" value="1"/>
</dbReference>
<dbReference type="Gene3D" id="2.130.10.10">
    <property type="entry name" value="YVTN repeat-like/Quinoprotein amine dehydrogenase"/>
    <property type="match status" value="4"/>
</dbReference>
<dbReference type="InterPro" id="IPR055442">
    <property type="entry name" value="Beta-prop_EML-like_2nd"/>
</dbReference>
<keyword evidence="2" id="KW-0677">Repeat</keyword>
<protein>
    <submittedName>
        <fullName evidence="6">Vegetative incompatibility protein HET-E-1</fullName>
    </submittedName>
</protein>
<dbReference type="InterPro" id="IPR000261">
    <property type="entry name" value="EH_dom"/>
</dbReference>
<dbReference type="PROSITE" id="PS50294">
    <property type="entry name" value="WD_REPEATS_REGION"/>
    <property type="match status" value="7"/>
</dbReference>
<name>A0A5J4YH60_PORPP</name>
<keyword evidence="7" id="KW-1185">Reference proteome</keyword>
<dbReference type="Proteomes" id="UP000324585">
    <property type="component" value="Unassembled WGS sequence"/>
</dbReference>
<dbReference type="InterPro" id="IPR019775">
    <property type="entry name" value="WD40_repeat_CS"/>
</dbReference>
<reference evidence="7" key="1">
    <citation type="journal article" date="2019" name="Nat. Commun.">
        <title>Expansion of phycobilisome linker gene families in mesophilic red algae.</title>
        <authorList>
            <person name="Lee J."/>
            <person name="Kim D."/>
            <person name="Bhattacharya D."/>
            <person name="Yoon H.S."/>
        </authorList>
    </citation>
    <scope>NUCLEOTIDE SEQUENCE [LARGE SCALE GENOMIC DNA]</scope>
    <source>
        <strain evidence="7">CCMP 1328</strain>
    </source>
</reference>
<dbReference type="InterPro" id="IPR001680">
    <property type="entry name" value="WD40_rpt"/>
</dbReference>
<evidence type="ECO:0000256" key="2">
    <source>
        <dbReference type="ARBA" id="ARBA00022737"/>
    </source>
</evidence>
<dbReference type="PANTHER" id="PTHR44129">
    <property type="entry name" value="WD REPEAT-CONTAINING PROTEIN POP1"/>
    <property type="match status" value="1"/>
</dbReference>
<dbReference type="Gene3D" id="1.10.238.10">
    <property type="entry name" value="EF-hand"/>
    <property type="match status" value="2"/>
</dbReference>
<dbReference type="PRINTS" id="PR00320">
    <property type="entry name" value="GPROTEINBRPT"/>
</dbReference>
<proteinExistence type="predicted"/>
<dbReference type="PROSITE" id="PS50082">
    <property type="entry name" value="WD_REPEATS_2"/>
    <property type="match status" value="7"/>
</dbReference>
<dbReference type="InterPro" id="IPR015943">
    <property type="entry name" value="WD40/YVTN_repeat-like_dom_sf"/>
</dbReference>
<dbReference type="SUPFAM" id="SSF47473">
    <property type="entry name" value="EF-hand"/>
    <property type="match status" value="2"/>
</dbReference>
<evidence type="ECO:0000256" key="3">
    <source>
        <dbReference type="PROSITE-ProRule" id="PRU00221"/>
    </source>
</evidence>
<evidence type="ECO:0000313" key="7">
    <source>
        <dbReference type="Proteomes" id="UP000324585"/>
    </source>
</evidence>
<feature type="repeat" description="WD" evidence="3">
    <location>
        <begin position="91"/>
        <end position="132"/>
    </location>
</feature>
<feature type="repeat" description="WD" evidence="3">
    <location>
        <begin position="133"/>
        <end position="174"/>
    </location>
</feature>
<feature type="repeat" description="WD" evidence="3">
    <location>
        <begin position="175"/>
        <end position="216"/>
    </location>
</feature>
<dbReference type="SUPFAM" id="SSF50978">
    <property type="entry name" value="WD40 repeat-like"/>
    <property type="match status" value="1"/>
</dbReference>
<evidence type="ECO:0000259" key="5">
    <source>
        <dbReference type="PROSITE" id="PS50031"/>
    </source>
</evidence>
<evidence type="ECO:0000313" key="6">
    <source>
        <dbReference type="EMBL" id="KAA8490781.1"/>
    </source>
</evidence>
<feature type="repeat" description="WD" evidence="3">
    <location>
        <begin position="259"/>
        <end position="291"/>
    </location>
</feature>
<organism evidence="6 7">
    <name type="scientific">Porphyridium purpureum</name>
    <name type="common">Red alga</name>
    <name type="synonym">Porphyridium cruentum</name>
    <dbReference type="NCBI Taxonomy" id="35688"/>
    <lineage>
        <taxon>Eukaryota</taxon>
        <taxon>Rhodophyta</taxon>
        <taxon>Bangiophyceae</taxon>
        <taxon>Porphyridiales</taxon>
        <taxon>Porphyridiaceae</taxon>
        <taxon>Porphyridium</taxon>
    </lineage>
</organism>
<dbReference type="InterPro" id="IPR050349">
    <property type="entry name" value="WD_LIS1/nudF_dynein_reg"/>
</dbReference>
<gene>
    <name evidence="6" type="ORF">FVE85_4412</name>
</gene>
<dbReference type="Pfam" id="PF23414">
    <property type="entry name" value="Beta-prop_EML_2"/>
    <property type="match status" value="1"/>
</dbReference>
<feature type="domain" description="EH" evidence="5">
    <location>
        <begin position="416"/>
        <end position="475"/>
    </location>
</feature>
<feature type="region of interest" description="Disordered" evidence="4">
    <location>
        <begin position="760"/>
        <end position="784"/>
    </location>
</feature>
<dbReference type="PROSITE" id="PS00678">
    <property type="entry name" value="WD_REPEATS_1"/>
    <property type="match status" value="6"/>
</dbReference>
<dbReference type="EMBL" id="VRMN01000019">
    <property type="protein sequence ID" value="KAA8490781.1"/>
    <property type="molecule type" value="Genomic_DNA"/>
</dbReference>
<dbReference type="AlphaFoldDB" id="A0A5J4YH60"/>
<feature type="repeat" description="WD" evidence="3">
    <location>
        <begin position="49"/>
        <end position="90"/>
    </location>
</feature>
<dbReference type="Pfam" id="PF00400">
    <property type="entry name" value="WD40"/>
    <property type="match status" value="2"/>
</dbReference>
<feature type="repeat" description="WD" evidence="3">
    <location>
        <begin position="7"/>
        <end position="48"/>
    </location>
</feature>
<evidence type="ECO:0000256" key="1">
    <source>
        <dbReference type="ARBA" id="ARBA00022574"/>
    </source>
</evidence>
<dbReference type="InterPro" id="IPR036322">
    <property type="entry name" value="WD40_repeat_dom_sf"/>
</dbReference>
<accession>A0A5J4YH60</accession>
<evidence type="ECO:0000256" key="4">
    <source>
        <dbReference type="SAM" id="MobiDB-lite"/>
    </source>
</evidence>
<sequence>MAAVLNLTEHADKVWTVDFSSVGRLIASGSDDRTIKMWDARSGVCVRTMAGHAHGVYAVRFSPDGRFIASGSWDQTVMVWDAHTGARISTLTGHSDPVWTLDFSPDGKLLTSGSDDRSIKIWDLQTCACVGTMTGHQHGVYAVRFSPDGRYIVSGSWDQTVMVWDTDTGSCVRTLTEHLDKVWAVDFSPDGWFIASASDDCLIKVWDVQTGACVRTMTGHQHGVYAVRFSPDGRFIASGSWDQTVMVWDADTGSCVRNLQEHSEKVTAVRFSPDGRFMASSCDDKTVKMWDTSDLQCGLESMSSAADEEKYCQNLWGIADSDKSGTLDAQKALVFFSKAQLSTSMLDRMWKEIATGRGKRALNYNDFVLALRFVALVQDGEKASLARAQQGSHSLRAKLDIPGSNPLPIGARTPLETTRHEEYCELVCTNGSDEVDVQKAVVFLSKSGLRNRVLNEIWGIATSQGTFSSLDTGRFKTALRLVAMAQKGMKLDLDEAANGDMELIANIEVEATTPLPEPVGPFPGDDMNSVLAETALDDLTCEQLARVLEELLRVDAASVRDVWERKVTGEALHDMKEFQEFVQLSFPDKKKIEKWVAGRKSCEGFEEYLLGILGGDAERAERACALLLEYHAVSNLEKWLWFRKQPSKRRRRHARKSACNGTHECRARAGRCEANCQPWLIRPSTHVRIRRRHEHKLRTGSRAPRSSGVQSEKRSCFCASEAIARSPSGQRAHRKGAPWSSKPRLFRCVKPSGLDLRGSCEVTSVKSMESRTEPENLAGDSQNR</sequence>
<dbReference type="CDD" id="cd00200">
    <property type="entry name" value="WD40"/>
    <property type="match status" value="1"/>
</dbReference>
<dbReference type="SMART" id="SM00320">
    <property type="entry name" value="WD40"/>
    <property type="match status" value="7"/>
</dbReference>